<dbReference type="AlphaFoldDB" id="C8PLS5"/>
<protein>
    <submittedName>
        <fullName evidence="1">Uncharacterized protein</fullName>
    </submittedName>
</protein>
<dbReference type="STRING" id="824.CGRAC_1547"/>
<organism evidence="1 2">
    <name type="scientific">Campylobacter gracilis RM3268</name>
    <dbReference type="NCBI Taxonomy" id="553220"/>
    <lineage>
        <taxon>Bacteria</taxon>
        <taxon>Pseudomonadati</taxon>
        <taxon>Campylobacterota</taxon>
        <taxon>Epsilonproteobacteria</taxon>
        <taxon>Campylobacterales</taxon>
        <taxon>Campylobacteraceae</taxon>
        <taxon>Campylobacter</taxon>
    </lineage>
</organism>
<dbReference type="eggNOG" id="ENOG50321EU">
    <property type="taxonomic scope" value="Bacteria"/>
</dbReference>
<evidence type="ECO:0000313" key="1">
    <source>
        <dbReference type="EMBL" id="EEV16387.1"/>
    </source>
</evidence>
<comment type="caution">
    <text evidence="1">The sequence shown here is derived from an EMBL/GenBank/DDBJ whole genome shotgun (WGS) entry which is preliminary data.</text>
</comment>
<dbReference type="EMBL" id="ACYG01000032">
    <property type="protein sequence ID" value="EEV16387.1"/>
    <property type="molecule type" value="Genomic_DNA"/>
</dbReference>
<evidence type="ECO:0000313" key="2">
    <source>
        <dbReference type="Proteomes" id="UP000005709"/>
    </source>
</evidence>
<accession>C8PLS5</accession>
<gene>
    <name evidence="1" type="ORF">CAMGR0001_2086</name>
</gene>
<proteinExistence type="predicted"/>
<keyword evidence="2" id="KW-1185">Reference proteome</keyword>
<reference evidence="1 2" key="1">
    <citation type="submission" date="2009-07" db="EMBL/GenBank/DDBJ databases">
        <authorList>
            <person name="Madupu R."/>
            <person name="Sebastian Y."/>
            <person name="Durkin A.S."/>
            <person name="Torralba M."/>
            <person name="Methe B."/>
            <person name="Sutton G.G."/>
            <person name="Strausberg R.L."/>
            <person name="Nelson K.E."/>
        </authorList>
    </citation>
    <scope>NUCLEOTIDE SEQUENCE [LARGE SCALE GENOMIC DNA]</scope>
    <source>
        <strain evidence="1 2">RM3268</strain>
    </source>
</reference>
<sequence>MGRSKLNFTPSAFCFSAGDKDMLKAFKRQLHIYKVQSLDGASQELLDCAYDLFHITRTQEESIKALEVKAGIRKERER</sequence>
<dbReference type="RefSeq" id="WP_005873363.1">
    <property type="nucleotide sequence ID" value="NZ_ACYG01000032.1"/>
</dbReference>
<dbReference type="OrthoDB" id="5355979at2"/>
<dbReference type="Proteomes" id="UP000005709">
    <property type="component" value="Unassembled WGS sequence"/>
</dbReference>
<name>C8PLS5_9BACT</name>